<dbReference type="InterPro" id="IPR007627">
    <property type="entry name" value="RNA_pol_sigma70_r2"/>
</dbReference>
<dbReference type="RefSeq" id="WP_015330502.1">
    <property type="nucleotide sequence ID" value="NC_020054.1"/>
</dbReference>
<reference evidence="9 10" key="1">
    <citation type="journal article" date="2012" name="J. Bacteriol.">
        <title>Genome Sequence of Fibrella aestuarina BUZ 2T, a Filamentous Marine Bacterium.</title>
        <authorList>
            <person name="Filippini M."/>
            <person name="Qi W."/>
            <person name="Blom J."/>
            <person name="Goesmann A."/>
            <person name="Smits T.H."/>
            <person name="Bagheri H.C."/>
        </authorList>
    </citation>
    <scope>NUCLEOTIDE SEQUENCE [LARGE SCALE GENOMIC DNA]</scope>
    <source>
        <strain evidence="10">BUZ 2T</strain>
    </source>
</reference>
<dbReference type="InterPro" id="IPR013324">
    <property type="entry name" value="RNA_pol_sigma_r3/r4-like"/>
</dbReference>
<dbReference type="PANTHER" id="PTHR43133">
    <property type="entry name" value="RNA POLYMERASE ECF-TYPE SIGMA FACTO"/>
    <property type="match status" value="1"/>
</dbReference>
<dbReference type="EMBL" id="HE796683">
    <property type="protein sequence ID" value="CCG99403.1"/>
    <property type="molecule type" value="Genomic_DNA"/>
</dbReference>
<keyword evidence="4 6" id="KW-0238">DNA-binding</keyword>
<dbReference type="InterPro" id="IPR014284">
    <property type="entry name" value="RNA_pol_sigma-70_dom"/>
</dbReference>
<dbReference type="SUPFAM" id="SSF88659">
    <property type="entry name" value="Sigma3 and sigma4 domains of RNA polymerase sigma factors"/>
    <property type="match status" value="1"/>
</dbReference>
<dbReference type="PANTHER" id="PTHR43133:SF8">
    <property type="entry name" value="RNA POLYMERASE SIGMA FACTOR HI_1459-RELATED"/>
    <property type="match status" value="1"/>
</dbReference>
<accession>I0K5K0</accession>
<dbReference type="Pfam" id="PF08281">
    <property type="entry name" value="Sigma70_r4_2"/>
    <property type="match status" value="1"/>
</dbReference>
<evidence type="ECO:0000256" key="3">
    <source>
        <dbReference type="ARBA" id="ARBA00023082"/>
    </source>
</evidence>
<dbReference type="Gene3D" id="1.10.10.10">
    <property type="entry name" value="Winged helix-like DNA-binding domain superfamily/Winged helix DNA-binding domain"/>
    <property type="match status" value="1"/>
</dbReference>
<dbReference type="GO" id="GO:0003677">
    <property type="term" value="F:DNA binding"/>
    <property type="evidence" value="ECO:0007669"/>
    <property type="project" value="UniProtKB-KW"/>
</dbReference>
<dbReference type="OrthoDB" id="941544at2"/>
<dbReference type="InterPro" id="IPR013325">
    <property type="entry name" value="RNA_pol_sigma_r2"/>
</dbReference>
<keyword evidence="5 6" id="KW-0804">Transcription</keyword>
<dbReference type="NCBIfam" id="TIGR02937">
    <property type="entry name" value="sigma70-ECF"/>
    <property type="match status" value="1"/>
</dbReference>
<comment type="similarity">
    <text evidence="1 6">Belongs to the sigma-70 factor family. ECF subfamily.</text>
</comment>
<dbReference type="InterPro" id="IPR039425">
    <property type="entry name" value="RNA_pol_sigma-70-like"/>
</dbReference>
<keyword evidence="3 6" id="KW-0731">Sigma factor</keyword>
<dbReference type="AlphaFoldDB" id="I0K5K0"/>
<dbReference type="GO" id="GO:0016987">
    <property type="term" value="F:sigma factor activity"/>
    <property type="evidence" value="ECO:0007669"/>
    <property type="project" value="UniProtKB-KW"/>
</dbReference>
<dbReference type="InterPro" id="IPR036388">
    <property type="entry name" value="WH-like_DNA-bd_sf"/>
</dbReference>
<dbReference type="SUPFAM" id="SSF88946">
    <property type="entry name" value="Sigma2 domain of RNA polymerase sigma factors"/>
    <property type="match status" value="1"/>
</dbReference>
<evidence type="ECO:0000256" key="5">
    <source>
        <dbReference type="ARBA" id="ARBA00023163"/>
    </source>
</evidence>
<dbReference type="KEGG" id="fae:FAES_1393"/>
<evidence type="ECO:0000256" key="4">
    <source>
        <dbReference type="ARBA" id="ARBA00023125"/>
    </source>
</evidence>
<keyword evidence="2 6" id="KW-0805">Transcription regulation</keyword>
<dbReference type="InterPro" id="IPR013249">
    <property type="entry name" value="RNA_pol_sigma70_r4_t2"/>
</dbReference>
<dbReference type="CDD" id="cd06171">
    <property type="entry name" value="Sigma70_r4"/>
    <property type="match status" value="1"/>
</dbReference>
<feature type="domain" description="RNA polymerase sigma-70 region 2" evidence="7">
    <location>
        <begin position="28"/>
        <end position="94"/>
    </location>
</feature>
<evidence type="ECO:0000259" key="7">
    <source>
        <dbReference type="Pfam" id="PF04542"/>
    </source>
</evidence>
<proteinExistence type="inferred from homology"/>
<evidence type="ECO:0000313" key="10">
    <source>
        <dbReference type="Proteomes" id="UP000011058"/>
    </source>
</evidence>
<gene>
    <name evidence="9" type="ORF">FAES_1393</name>
</gene>
<feature type="domain" description="RNA polymerase sigma factor 70 region 4 type 2" evidence="8">
    <location>
        <begin position="127"/>
        <end position="179"/>
    </location>
</feature>
<dbReference type="HOGENOM" id="CLU_047691_3_2_10"/>
<dbReference type="Pfam" id="PF04542">
    <property type="entry name" value="Sigma70_r2"/>
    <property type="match status" value="1"/>
</dbReference>
<name>I0K5K0_9BACT</name>
<dbReference type="STRING" id="1166018.FAES_1393"/>
<evidence type="ECO:0000259" key="8">
    <source>
        <dbReference type="Pfam" id="PF08281"/>
    </source>
</evidence>
<sequence>MATYPAPDLITALVERCRNGDRRAQYDLYGRYAKAMYNVCLRIVVHQAEAEDVLQEAFLDAFTNLHRFRAESTFGAWLKQIVINRAIGHLRSRRLLLVSTEAVAEGDLDRPDHTDSLDEEAIEWDVERVRQCMTTLPEGYRVVLSLYLFEGYDHEEIGQILGIGESTSRSQYLRAKKKLIERMHEKR</sequence>
<dbReference type="eggNOG" id="COG1595">
    <property type="taxonomic scope" value="Bacteria"/>
</dbReference>
<dbReference type="Gene3D" id="1.10.1740.10">
    <property type="match status" value="1"/>
</dbReference>
<evidence type="ECO:0000313" key="9">
    <source>
        <dbReference type="EMBL" id="CCG99403.1"/>
    </source>
</evidence>
<keyword evidence="10" id="KW-1185">Reference proteome</keyword>
<dbReference type="PATRIC" id="fig|1166018.3.peg.3124"/>
<evidence type="ECO:0000256" key="2">
    <source>
        <dbReference type="ARBA" id="ARBA00023015"/>
    </source>
</evidence>
<organism evidence="9 10">
    <name type="scientific">Fibrella aestuarina BUZ 2</name>
    <dbReference type="NCBI Taxonomy" id="1166018"/>
    <lineage>
        <taxon>Bacteria</taxon>
        <taxon>Pseudomonadati</taxon>
        <taxon>Bacteroidota</taxon>
        <taxon>Cytophagia</taxon>
        <taxon>Cytophagales</taxon>
        <taxon>Spirosomataceae</taxon>
        <taxon>Fibrella</taxon>
    </lineage>
</organism>
<evidence type="ECO:0000256" key="1">
    <source>
        <dbReference type="ARBA" id="ARBA00010641"/>
    </source>
</evidence>
<dbReference type="Proteomes" id="UP000011058">
    <property type="component" value="Chromosome"/>
</dbReference>
<evidence type="ECO:0000256" key="6">
    <source>
        <dbReference type="RuleBase" id="RU000716"/>
    </source>
</evidence>
<dbReference type="GO" id="GO:0006352">
    <property type="term" value="P:DNA-templated transcription initiation"/>
    <property type="evidence" value="ECO:0007669"/>
    <property type="project" value="InterPro"/>
</dbReference>
<dbReference type="InterPro" id="IPR000838">
    <property type="entry name" value="RNA_pol_sigma70_ECF_CS"/>
</dbReference>
<protein>
    <recommendedName>
        <fullName evidence="6">RNA polymerase sigma factor</fullName>
    </recommendedName>
</protein>
<dbReference type="PROSITE" id="PS01063">
    <property type="entry name" value="SIGMA70_ECF"/>
    <property type="match status" value="1"/>
</dbReference>